<organism evidence="5 6">
    <name type="scientific">Oldenlandia corymbosa var. corymbosa</name>
    <dbReference type="NCBI Taxonomy" id="529605"/>
    <lineage>
        <taxon>Eukaryota</taxon>
        <taxon>Viridiplantae</taxon>
        <taxon>Streptophyta</taxon>
        <taxon>Embryophyta</taxon>
        <taxon>Tracheophyta</taxon>
        <taxon>Spermatophyta</taxon>
        <taxon>Magnoliopsida</taxon>
        <taxon>eudicotyledons</taxon>
        <taxon>Gunneridae</taxon>
        <taxon>Pentapetalae</taxon>
        <taxon>asterids</taxon>
        <taxon>lamiids</taxon>
        <taxon>Gentianales</taxon>
        <taxon>Rubiaceae</taxon>
        <taxon>Rubioideae</taxon>
        <taxon>Spermacoceae</taxon>
        <taxon>Hedyotis-Oldenlandia complex</taxon>
        <taxon>Oldenlandia</taxon>
    </lineage>
</organism>
<keyword evidence="2" id="KW-0175">Coiled coil</keyword>
<protein>
    <submittedName>
        <fullName evidence="5">OLC1v1005491C1</fullName>
    </submittedName>
</protein>
<evidence type="ECO:0000256" key="2">
    <source>
        <dbReference type="SAM" id="Coils"/>
    </source>
</evidence>
<name>A0AAV1DFE7_OLDCO</name>
<dbReference type="PROSITE" id="PS50158">
    <property type="entry name" value="ZF_CCHC"/>
    <property type="match status" value="1"/>
</dbReference>
<dbReference type="GO" id="GO:0003676">
    <property type="term" value="F:nucleic acid binding"/>
    <property type="evidence" value="ECO:0007669"/>
    <property type="project" value="InterPro"/>
</dbReference>
<dbReference type="PANTHER" id="PTHR35116">
    <property type="entry name" value="HELICASE PROTEIN MOM1"/>
    <property type="match status" value="1"/>
</dbReference>
<dbReference type="Pfam" id="PF00098">
    <property type="entry name" value="zf-CCHC"/>
    <property type="match status" value="1"/>
</dbReference>
<feature type="coiled-coil region" evidence="2">
    <location>
        <begin position="387"/>
        <end position="415"/>
    </location>
</feature>
<dbReference type="PANTHER" id="PTHR35116:SF2">
    <property type="entry name" value="ATP-DEPENDENT HELICASE FAMILY PROTEIN-RELATED"/>
    <property type="match status" value="1"/>
</dbReference>
<keyword evidence="1" id="KW-0862">Zinc</keyword>
<evidence type="ECO:0000256" key="3">
    <source>
        <dbReference type="SAM" id="MobiDB-lite"/>
    </source>
</evidence>
<reference evidence="5" key="1">
    <citation type="submission" date="2023-03" db="EMBL/GenBank/DDBJ databases">
        <authorList>
            <person name="Julca I."/>
        </authorList>
    </citation>
    <scope>NUCLEOTIDE SEQUENCE</scope>
</reference>
<dbReference type="Proteomes" id="UP001161247">
    <property type="component" value="Chromosome 5"/>
</dbReference>
<proteinExistence type="predicted"/>
<keyword evidence="1" id="KW-0479">Metal-binding</keyword>
<evidence type="ECO:0000313" key="5">
    <source>
        <dbReference type="EMBL" id="CAI9106353.1"/>
    </source>
</evidence>
<feature type="region of interest" description="Disordered" evidence="3">
    <location>
        <begin position="654"/>
        <end position="673"/>
    </location>
</feature>
<sequence>MKKEKSVEQLNIEGEKVSLGGDHDHKACRLEREATTACHYRSLFVPQRKLCLVKDRDNPDNLAAGSRPIGHLEDVSFGRVLMEIKPSLEEAPYESNETGTERRKVADARETASTFQLKLEGSAQSAVSKDAHGLDKGNDCLSPKDSFSDEQRSLHKYLSAEMEKLCEVLQLPMIKQTVEAFLDYVMKNHHVNQDSVPILQAFQISLCWNAASILKKEIDKGDSLRLAKKVLNFQCTEEAAHSFYLKLLSLKKGFLQLSRNNSGSPPKNLVSASEGCGKKLPLAGNPLSGSFDLQNVKLEAGERSSSVEVLEEQAIDELGGDFVDKKIKKLQKKCDKYMYLLRQKHEKEILELCEMKEKHKLQLEGEVRLESAVIHLTYPEKLRVDMLKSVDNEFKKKLQERENLMEADLKELQARHSAELEEKRKSIDDWMDRIMSCISSSGPGKEVPTATSDTGVENIDRIVQDDCGAGIVIPSVMLETAADDPVAGDVCSETSFRSPANPVTDKVLVVEQESAVSFTSVEIPPGVPSTGGSEIGTASTLELNTSLAVERGDNKGNLVAADVQGDQVDQTRSGPREVASSPPLAAAERSSPTISFPELPQEHLLFKTVESSLERLDQARSRNGETVRPPLSIEAMLELEARILEIETQLLNPTSEAGVKEPGSPQKVPKCDGKGVASEEVLKTPSKIAQLQQSYASFKAEIHQLLEQKDEKQWDRQNPYVSDPVEDIVRRTKLEIKTIEESFYLALRVEKSLKVLQPFTRMNNEARETSNRKFTAPGRFTKPAVAAEPRNKVPLLKEKDQKDECFKCGIKGQKDECFKCGIKGHMAYECPTKRNLFIGDPMDEEYEEPEYNDDKRS</sequence>
<dbReference type="EMBL" id="OX459122">
    <property type="protein sequence ID" value="CAI9106353.1"/>
    <property type="molecule type" value="Genomic_DNA"/>
</dbReference>
<dbReference type="GO" id="GO:0031507">
    <property type="term" value="P:heterochromatin formation"/>
    <property type="evidence" value="ECO:0007669"/>
    <property type="project" value="InterPro"/>
</dbReference>
<dbReference type="InterPro" id="IPR039322">
    <property type="entry name" value="MOM1"/>
</dbReference>
<dbReference type="GO" id="GO:0008270">
    <property type="term" value="F:zinc ion binding"/>
    <property type="evidence" value="ECO:0007669"/>
    <property type="project" value="UniProtKB-KW"/>
</dbReference>
<dbReference type="InterPro" id="IPR056882">
    <property type="entry name" value="MOM1_dom"/>
</dbReference>
<evidence type="ECO:0000259" key="4">
    <source>
        <dbReference type="PROSITE" id="PS50158"/>
    </source>
</evidence>
<gene>
    <name evidence="5" type="ORF">OLC1_LOCUS14861</name>
</gene>
<evidence type="ECO:0000256" key="1">
    <source>
        <dbReference type="PROSITE-ProRule" id="PRU00047"/>
    </source>
</evidence>
<keyword evidence="1" id="KW-0863">Zinc-finger</keyword>
<evidence type="ECO:0000313" key="6">
    <source>
        <dbReference type="Proteomes" id="UP001161247"/>
    </source>
</evidence>
<accession>A0AAV1DFE7</accession>
<feature type="domain" description="CCHC-type" evidence="4">
    <location>
        <begin position="817"/>
        <end position="831"/>
    </location>
</feature>
<keyword evidence="6" id="KW-1185">Reference proteome</keyword>
<dbReference type="Pfam" id="PF25029">
    <property type="entry name" value="MOM1"/>
    <property type="match status" value="1"/>
</dbReference>
<dbReference type="SMART" id="SM00343">
    <property type="entry name" value="ZnF_C2HC"/>
    <property type="match status" value="1"/>
</dbReference>
<dbReference type="InterPro" id="IPR001878">
    <property type="entry name" value="Znf_CCHC"/>
</dbReference>
<dbReference type="Gene3D" id="4.10.60.10">
    <property type="entry name" value="Zinc finger, CCHC-type"/>
    <property type="match status" value="1"/>
</dbReference>
<dbReference type="AlphaFoldDB" id="A0AAV1DFE7"/>
<feature type="region of interest" description="Disordered" evidence="3">
    <location>
        <begin position="564"/>
        <end position="596"/>
    </location>
</feature>